<evidence type="ECO:0008006" key="4">
    <source>
        <dbReference type="Google" id="ProtNLM"/>
    </source>
</evidence>
<protein>
    <recommendedName>
        <fullName evidence="4">DUF4293 family protein</fullName>
    </recommendedName>
</protein>
<evidence type="ECO:0000256" key="1">
    <source>
        <dbReference type="SAM" id="Phobius"/>
    </source>
</evidence>
<dbReference type="Proteomes" id="UP000321497">
    <property type="component" value="Unassembled WGS sequence"/>
</dbReference>
<keyword evidence="3" id="KW-1185">Reference proteome</keyword>
<keyword evidence="1" id="KW-0812">Transmembrane</keyword>
<proteinExistence type="predicted"/>
<dbReference type="EMBL" id="VORT01000001">
    <property type="protein sequence ID" value="TXD74801.1"/>
    <property type="molecule type" value="Genomic_DNA"/>
</dbReference>
<reference evidence="2 3" key="1">
    <citation type="submission" date="2019-08" db="EMBL/GenBank/DDBJ databases">
        <title>Genome of Aequorivita antarctica SW49 (type strain).</title>
        <authorList>
            <person name="Bowman J.P."/>
        </authorList>
    </citation>
    <scope>NUCLEOTIDE SEQUENCE [LARGE SCALE GENOMIC DNA]</scope>
    <source>
        <strain evidence="2 3">SW49</strain>
    </source>
</reference>
<keyword evidence="1" id="KW-0472">Membrane</keyword>
<comment type="caution">
    <text evidence="2">The sequence shown here is derived from an EMBL/GenBank/DDBJ whole genome shotgun (WGS) entry which is preliminary data.</text>
</comment>
<evidence type="ECO:0000313" key="3">
    <source>
        <dbReference type="Proteomes" id="UP000321497"/>
    </source>
</evidence>
<sequence>MMKKATFKFLAVLLLVLTVVFAAHLFILQNMELPIFDDRIVLSYLLNFVMAGTILIFIKSKFNKKSLHTGFLFLAGSGLKFLVFFLVFYPVYQQDGTMSSSEFAAFFVPYATCLILEVIYLSKQLNNQDF</sequence>
<evidence type="ECO:0000313" key="2">
    <source>
        <dbReference type="EMBL" id="TXD74801.1"/>
    </source>
</evidence>
<feature type="transmembrane region" description="Helical" evidence="1">
    <location>
        <begin position="70"/>
        <end position="91"/>
    </location>
</feature>
<feature type="transmembrane region" description="Helical" evidence="1">
    <location>
        <begin position="103"/>
        <end position="121"/>
    </location>
</feature>
<feature type="transmembrane region" description="Helical" evidence="1">
    <location>
        <begin position="41"/>
        <end position="58"/>
    </location>
</feature>
<name>A0A5C6Z5M2_9FLAO</name>
<dbReference type="AlphaFoldDB" id="A0A5C6Z5M2"/>
<gene>
    <name evidence="2" type="ORF">ESU54_01000</name>
</gene>
<accession>A0A5C6Z5M2</accession>
<keyword evidence="1" id="KW-1133">Transmembrane helix</keyword>
<organism evidence="2 3">
    <name type="scientific">Aequorivita antarctica</name>
    <dbReference type="NCBI Taxonomy" id="153266"/>
    <lineage>
        <taxon>Bacteria</taxon>
        <taxon>Pseudomonadati</taxon>
        <taxon>Bacteroidota</taxon>
        <taxon>Flavobacteriia</taxon>
        <taxon>Flavobacteriales</taxon>
        <taxon>Flavobacteriaceae</taxon>
        <taxon>Aequorivita</taxon>
    </lineage>
</organism>